<dbReference type="PANTHER" id="PTHR23290:SF0">
    <property type="entry name" value="RRNA N6-ADENOSINE-METHYLTRANSFERASE METTL5"/>
    <property type="match status" value="1"/>
</dbReference>
<dbReference type="InterPro" id="IPR029063">
    <property type="entry name" value="SAM-dependent_MTases_sf"/>
</dbReference>
<dbReference type="EMBL" id="BAAAWD010000019">
    <property type="protein sequence ID" value="GAA3033301.1"/>
    <property type="molecule type" value="Genomic_DNA"/>
</dbReference>
<comment type="caution">
    <text evidence="3">The sequence shown here is derived from an EMBL/GenBank/DDBJ whole genome shotgun (WGS) entry which is preliminary data.</text>
</comment>
<dbReference type="Pfam" id="PF01861">
    <property type="entry name" value="BpsA_C"/>
    <property type="match status" value="1"/>
</dbReference>
<dbReference type="RefSeq" id="WP_344904358.1">
    <property type="nucleotide sequence ID" value="NZ_BAAAWD010000019.1"/>
</dbReference>
<feature type="domain" description="N(4)-bis(aminopropyl)spermidine synthase C-terminal" evidence="2">
    <location>
        <begin position="200"/>
        <end position="400"/>
    </location>
</feature>
<protein>
    <recommendedName>
        <fullName evidence="2">N(4)-bis(aminopropyl)spermidine synthase C-terminal domain-containing protein</fullName>
    </recommendedName>
</protein>
<organism evidence="3 4">
    <name type="scientific">Streptosporangium longisporum</name>
    <dbReference type="NCBI Taxonomy" id="46187"/>
    <lineage>
        <taxon>Bacteria</taxon>
        <taxon>Bacillati</taxon>
        <taxon>Actinomycetota</taxon>
        <taxon>Actinomycetes</taxon>
        <taxon>Streptosporangiales</taxon>
        <taxon>Streptosporangiaceae</taxon>
        <taxon>Streptosporangium</taxon>
    </lineage>
</organism>
<feature type="region of interest" description="Disordered" evidence="1">
    <location>
        <begin position="420"/>
        <end position="455"/>
    </location>
</feature>
<dbReference type="SUPFAM" id="SSF53335">
    <property type="entry name" value="S-adenosyl-L-methionine-dependent methyltransferases"/>
    <property type="match status" value="1"/>
</dbReference>
<name>A0ABP6L5J1_9ACTN</name>
<evidence type="ECO:0000259" key="2">
    <source>
        <dbReference type="Pfam" id="PF01861"/>
    </source>
</evidence>
<dbReference type="InterPro" id="IPR002723">
    <property type="entry name" value="BpsA_C"/>
</dbReference>
<evidence type="ECO:0000256" key="1">
    <source>
        <dbReference type="SAM" id="MobiDB-lite"/>
    </source>
</evidence>
<feature type="compositionally biased region" description="Low complexity" evidence="1">
    <location>
        <begin position="159"/>
        <end position="183"/>
    </location>
</feature>
<dbReference type="InterPro" id="IPR051720">
    <property type="entry name" value="rRNA_MeTrfase/Polyamine_Synth"/>
</dbReference>
<dbReference type="Proteomes" id="UP001499930">
    <property type="component" value="Unassembled WGS sequence"/>
</dbReference>
<feature type="compositionally biased region" description="Low complexity" evidence="1">
    <location>
        <begin position="430"/>
        <end position="447"/>
    </location>
</feature>
<sequence length="694" mass="71555">MEPSVPVPSGDPADLTTTTTAGPSGVSGNAPDSASGPAPDRASASGSGQTRRPSDPDRASASPDPAPALAALAASASAGPPCASGPGEGAMALVARAGIDGRRLRNALVALSDGRWWTLADLVRETATPRRTVEELLREVDERLERSGTRFRLPPAPSGTPGTAGTPRAQGAQGPGPGAVSPADPVAHLLPGHADLVTLMDELIAKAPRGRHALDHVAATGETVVRRALLLDARFWLDGARLLCVGDHDLTSLATALLHPGVEVTVADIDERILAYISDQADRLGLAVRTRWADLRLGLPASAHAWADLAITDPPYTPEGVALFVARGAEGLRDRDRGRILLAYGASERTPALALKVQQALSGLNLVNEAIYPDFNRYLGAEAIGSAADLYVLRPTTKTWPAVAARVEAAATAIYTRGPQSVESAGSPGASSPDTASVSASSPATAAGERGPGADDGFVPEVLVGDWPRDVLPRLPRARLTTWLAKPYASDPARVAISVPAGLEAALPRLLLATRAREVRVILASAARELPADLLSPVYRLTAEGTGVRAVRVTQPVPGAGKPGGAATAPDTGQAQDTEPAAHTEPTTDTERAGDTPPTGDTARAGDPPRTGDAERILRRILDNAHGKLANTWREALIGARGDLTKKQARAVVAAVAPWAADVTVLELPAHRLLELPAAVRDSLSAPAVAGSPG</sequence>
<dbReference type="PANTHER" id="PTHR23290">
    <property type="entry name" value="RRNA N6-ADENOSINE-METHYLTRANSFERASE METTL5"/>
    <property type="match status" value="1"/>
</dbReference>
<evidence type="ECO:0000313" key="3">
    <source>
        <dbReference type="EMBL" id="GAA3033301.1"/>
    </source>
</evidence>
<reference evidence="4" key="1">
    <citation type="journal article" date="2019" name="Int. J. Syst. Evol. Microbiol.">
        <title>The Global Catalogue of Microorganisms (GCM) 10K type strain sequencing project: providing services to taxonomists for standard genome sequencing and annotation.</title>
        <authorList>
            <consortium name="The Broad Institute Genomics Platform"/>
            <consortium name="The Broad Institute Genome Sequencing Center for Infectious Disease"/>
            <person name="Wu L."/>
            <person name="Ma J."/>
        </authorList>
    </citation>
    <scope>NUCLEOTIDE SEQUENCE [LARGE SCALE GENOMIC DNA]</scope>
    <source>
        <strain evidence="4">JCM 3106</strain>
    </source>
</reference>
<proteinExistence type="predicted"/>
<gene>
    <name evidence="3" type="ORF">GCM10017559_70840</name>
</gene>
<feature type="compositionally biased region" description="Low complexity" evidence="1">
    <location>
        <begin position="565"/>
        <end position="578"/>
    </location>
</feature>
<keyword evidence="4" id="KW-1185">Reference proteome</keyword>
<feature type="compositionally biased region" description="Polar residues" evidence="1">
    <location>
        <begin position="15"/>
        <end position="32"/>
    </location>
</feature>
<feature type="region of interest" description="Disordered" evidence="1">
    <location>
        <begin position="145"/>
        <end position="185"/>
    </location>
</feature>
<dbReference type="Gene3D" id="3.40.50.150">
    <property type="entry name" value="Vaccinia Virus protein VP39"/>
    <property type="match status" value="1"/>
</dbReference>
<evidence type="ECO:0000313" key="4">
    <source>
        <dbReference type="Proteomes" id="UP001499930"/>
    </source>
</evidence>
<accession>A0ABP6L5J1</accession>
<feature type="region of interest" description="Disordered" evidence="1">
    <location>
        <begin position="1"/>
        <end position="66"/>
    </location>
</feature>
<feature type="region of interest" description="Disordered" evidence="1">
    <location>
        <begin position="554"/>
        <end position="613"/>
    </location>
</feature>